<gene>
    <name evidence="3" type="ORF">F1721_09610</name>
</gene>
<dbReference type="InterPro" id="IPR038461">
    <property type="entry name" value="Schlafen_AlbA_2_dom_sf"/>
</dbReference>
<comment type="caution">
    <text evidence="3">The sequence shown here is derived from an EMBL/GenBank/DDBJ whole genome shotgun (WGS) entry which is preliminary data.</text>
</comment>
<feature type="region of interest" description="Disordered" evidence="1">
    <location>
        <begin position="1"/>
        <end position="43"/>
    </location>
</feature>
<keyword evidence="3" id="KW-0547">Nucleotide-binding</keyword>
<dbReference type="Gene3D" id="3.30.950.30">
    <property type="entry name" value="Schlafen, AAA domain"/>
    <property type="match status" value="1"/>
</dbReference>
<sequence>MPPNLPPPCGRTVHAMSRSRRNRHGGSHRGGRRRARPGRQGELHQPLLDDLLAEFKTTARRNMGTGEVAPKKAHAIVRTVCGLLNAEGGTLLIGVGDSGDVVGGEEDMATLGKGNGDAYELVLDSNLSSPTAATVRINFHQVRGRVVCELIVAPSSQPVFANPPTGEGPGSSDFWVLARTW</sequence>
<dbReference type="InterPro" id="IPR007421">
    <property type="entry name" value="Schlafen_AlbA_2_dom"/>
</dbReference>
<dbReference type="EMBL" id="VWPH01000004">
    <property type="protein sequence ID" value="KAA5835047.1"/>
    <property type="molecule type" value="Genomic_DNA"/>
</dbReference>
<keyword evidence="4" id="KW-1185">Reference proteome</keyword>
<evidence type="ECO:0000259" key="2">
    <source>
        <dbReference type="Pfam" id="PF04326"/>
    </source>
</evidence>
<reference evidence="3 4" key="1">
    <citation type="submission" date="2019-09" db="EMBL/GenBank/DDBJ databases">
        <title>Draft genome sequence of the thermophilic Saccharopolyspora hirsuta VKM Ac-666T.</title>
        <authorList>
            <person name="Lobastova T.G."/>
            <person name="Fokina V."/>
            <person name="Bragin E.Y."/>
            <person name="Shtratnikova V.Y."/>
            <person name="Starodumova I.P."/>
            <person name="Tarlachkov S.V."/>
            <person name="Donova M.V."/>
        </authorList>
    </citation>
    <scope>NUCLEOTIDE SEQUENCE [LARGE SCALE GENOMIC DNA]</scope>
    <source>
        <strain evidence="3 4">VKM Ac-666</strain>
    </source>
</reference>
<name>A0A5M7C3K0_SACHI</name>
<protein>
    <submittedName>
        <fullName evidence="3">ATP-binding protein</fullName>
    </submittedName>
</protein>
<evidence type="ECO:0000313" key="3">
    <source>
        <dbReference type="EMBL" id="KAA5835047.1"/>
    </source>
</evidence>
<accession>A0A5M7C3K0</accession>
<dbReference type="Proteomes" id="UP000323946">
    <property type="component" value="Unassembled WGS sequence"/>
</dbReference>
<dbReference type="Pfam" id="PF04326">
    <property type="entry name" value="SLFN_AlbA_2"/>
    <property type="match status" value="1"/>
</dbReference>
<organism evidence="3 4">
    <name type="scientific">Saccharopolyspora hirsuta</name>
    <dbReference type="NCBI Taxonomy" id="1837"/>
    <lineage>
        <taxon>Bacteria</taxon>
        <taxon>Bacillati</taxon>
        <taxon>Actinomycetota</taxon>
        <taxon>Actinomycetes</taxon>
        <taxon>Pseudonocardiales</taxon>
        <taxon>Pseudonocardiaceae</taxon>
        <taxon>Saccharopolyspora</taxon>
    </lineage>
</organism>
<evidence type="ECO:0000256" key="1">
    <source>
        <dbReference type="SAM" id="MobiDB-lite"/>
    </source>
</evidence>
<dbReference type="GO" id="GO:0005524">
    <property type="term" value="F:ATP binding"/>
    <property type="evidence" value="ECO:0007669"/>
    <property type="project" value="UniProtKB-KW"/>
</dbReference>
<keyword evidence="3" id="KW-0067">ATP-binding</keyword>
<feature type="compositionally biased region" description="Basic residues" evidence="1">
    <location>
        <begin position="17"/>
        <end position="37"/>
    </location>
</feature>
<proteinExistence type="predicted"/>
<feature type="domain" description="Schlafen AlbA-2" evidence="2">
    <location>
        <begin position="54"/>
        <end position="159"/>
    </location>
</feature>
<dbReference type="OrthoDB" id="9787127at2"/>
<dbReference type="AlphaFoldDB" id="A0A5M7C3K0"/>
<evidence type="ECO:0000313" key="4">
    <source>
        <dbReference type="Proteomes" id="UP000323946"/>
    </source>
</evidence>